<dbReference type="Gene3D" id="1.50.10.10">
    <property type="match status" value="1"/>
</dbReference>
<dbReference type="GO" id="GO:0005975">
    <property type="term" value="P:carbohydrate metabolic process"/>
    <property type="evidence" value="ECO:0007669"/>
    <property type="project" value="InterPro"/>
</dbReference>
<dbReference type="RefSeq" id="WP_006775080.1">
    <property type="nucleotide sequence ID" value="NZ_GG667711.1"/>
</dbReference>
<keyword evidence="1" id="KW-0328">Glycosyltransferase</keyword>
<feature type="domain" description="Glycosyl hydrolase 94 catalytic" evidence="3">
    <location>
        <begin position="2"/>
        <end position="222"/>
    </location>
</feature>
<comment type="caution">
    <text evidence="4">The sequence shown here is derived from an EMBL/GenBank/DDBJ whole genome shotgun (WGS) entry which is preliminary data.</text>
</comment>
<reference evidence="4 5" key="1">
    <citation type="submission" date="2010-01" db="EMBL/GenBank/DDBJ databases">
        <authorList>
            <person name="Weinstock G."/>
            <person name="Sodergren E."/>
            <person name="Clifton S."/>
            <person name="Fulton L."/>
            <person name="Fulton B."/>
            <person name="Courtney L."/>
            <person name="Fronick C."/>
            <person name="Harrison M."/>
            <person name="Strong C."/>
            <person name="Farmer C."/>
            <person name="Delahaunty K."/>
            <person name="Markovic C."/>
            <person name="Hall O."/>
            <person name="Minx P."/>
            <person name="Tomlinson C."/>
            <person name="Mitreva M."/>
            <person name="Nelson J."/>
            <person name="Hou S."/>
            <person name="Wollam A."/>
            <person name="Pepin K.H."/>
            <person name="Johnson M."/>
            <person name="Bhonagiri V."/>
            <person name="Nash W.E."/>
            <person name="Warren W."/>
            <person name="Chinwalla A."/>
            <person name="Mardis E.R."/>
            <person name="Wilson R.K."/>
        </authorList>
    </citation>
    <scope>NUCLEOTIDE SEQUENCE [LARGE SCALE GENOMIC DNA]</scope>
    <source>
        <strain evidence="4 5">DSM 13479</strain>
    </source>
</reference>
<protein>
    <recommendedName>
        <fullName evidence="3">Glycosyl hydrolase 94 catalytic domain-containing protein</fullName>
    </recommendedName>
</protein>
<dbReference type="HOGENOM" id="CLU_916780_0_0_9"/>
<dbReference type="PANTHER" id="PTHR37469:SF3">
    <property type="entry name" value="PUTATIVE-RELATED"/>
    <property type="match status" value="1"/>
</dbReference>
<sequence>ALVSFLHYWAIDNFLEAASWLGREEDVKVYTDMLRTVKETCDRELWDDGWYIRGITKNGRKIGTHQDREGRLHLESNSWAVLSGAADYEKGIKAMDAVDEYLYTPYGIMLNGPSYTVPDDDIGFVTRVYPGVKENGSIFSHPNPWAWAAECRLGRGDRAMKFYHALCPYYQNDIIEIREAEPYSYCQFIMGKDHTAYGRARHPFMTGSGGWAYFSATRYMLGIRPQFDSLEIDPCIPADWKEFSVTRVWRGAEYRISVKNPEGVMKGVKELILDGRKVSKIPVSEAGSSHEVTVVMGDKGGES</sequence>
<evidence type="ECO:0000256" key="1">
    <source>
        <dbReference type="ARBA" id="ARBA00022676"/>
    </source>
</evidence>
<dbReference type="InterPro" id="IPR052047">
    <property type="entry name" value="GH94_Enzymes"/>
</dbReference>
<gene>
    <name evidence="4" type="ORF">CLOSTHATH_04643</name>
</gene>
<keyword evidence="2" id="KW-0808">Transferase</keyword>
<feature type="non-terminal residue" evidence="4">
    <location>
        <position position="1"/>
    </location>
</feature>
<proteinExistence type="predicted"/>
<dbReference type="SUPFAM" id="SSF48208">
    <property type="entry name" value="Six-hairpin glycosidases"/>
    <property type="match status" value="1"/>
</dbReference>
<dbReference type="Gene3D" id="2.60.420.10">
    <property type="entry name" value="Maltose phosphorylase, domain 3"/>
    <property type="match status" value="1"/>
</dbReference>
<evidence type="ECO:0000313" key="4">
    <source>
        <dbReference type="EMBL" id="EFC97166.1"/>
    </source>
</evidence>
<evidence type="ECO:0000259" key="3">
    <source>
        <dbReference type="Pfam" id="PF17167"/>
    </source>
</evidence>
<dbReference type="InterPro" id="IPR033432">
    <property type="entry name" value="GH94_catalytic"/>
</dbReference>
<organism evidence="4 5">
    <name type="scientific">Hungatella hathewayi DSM 13479</name>
    <dbReference type="NCBI Taxonomy" id="566550"/>
    <lineage>
        <taxon>Bacteria</taxon>
        <taxon>Bacillati</taxon>
        <taxon>Bacillota</taxon>
        <taxon>Clostridia</taxon>
        <taxon>Lachnospirales</taxon>
        <taxon>Lachnospiraceae</taxon>
        <taxon>Hungatella</taxon>
    </lineage>
</organism>
<accession>D3ALZ7</accession>
<dbReference type="Pfam" id="PF17167">
    <property type="entry name" value="Glyco_hydro_94"/>
    <property type="match status" value="1"/>
</dbReference>
<evidence type="ECO:0000313" key="5">
    <source>
        <dbReference type="Proteomes" id="UP000004968"/>
    </source>
</evidence>
<dbReference type="AlphaFoldDB" id="D3ALZ7"/>
<dbReference type="EMBL" id="ACIO01000429">
    <property type="protein sequence ID" value="EFC97166.1"/>
    <property type="molecule type" value="Genomic_DNA"/>
</dbReference>
<evidence type="ECO:0000256" key="2">
    <source>
        <dbReference type="ARBA" id="ARBA00022679"/>
    </source>
</evidence>
<dbReference type="Proteomes" id="UP000004968">
    <property type="component" value="Unassembled WGS sequence"/>
</dbReference>
<dbReference type="InterPro" id="IPR008928">
    <property type="entry name" value="6-hairpin_glycosidase_sf"/>
</dbReference>
<name>D3ALZ7_9FIRM</name>
<dbReference type="GO" id="GO:0016757">
    <property type="term" value="F:glycosyltransferase activity"/>
    <property type="evidence" value="ECO:0007669"/>
    <property type="project" value="UniProtKB-KW"/>
</dbReference>
<dbReference type="InterPro" id="IPR012341">
    <property type="entry name" value="6hp_glycosidase-like_sf"/>
</dbReference>
<dbReference type="PANTHER" id="PTHR37469">
    <property type="entry name" value="CELLOBIONIC ACID PHOSPHORYLASE-RELATED"/>
    <property type="match status" value="1"/>
</dbReference>